<evidence type="ECO:0000313" key="3">
    <source>
        <dbReference type="Proteomes" id="UP001153954"/>
    </source>
</evidence>
<dbReference type="AlphaFoldDB" id="A0AAU9TRW8"/>
<sequence>MFNSKTRACIILALLVIESTSSISITGIIDARNPNAPSILLPGMKKSDLRSKGIFETFLHNLLDLLTTQFPGKKLPRYCRILSSSIYSIENKYAQRFAKHFKYMSRMYPEDLKKELLFYKDELNKRRPRRVEFLNAMNSLFTLQEYVLFDDYVYEVRNYGTDNKLFIDDETDKIVEGVIMGRIMELSSRDREDLQRKLRKAVKEFTDNWE</sequence>
<organism evidence="2 3">
    <name type="scientific">Euphydryas editha</name>
    <name type="common">Edith's checkerspot</name>
    <dbReference type="NCBI Taxonomy" id="104508"/>
    <lineage>
        <taxon>Eukaryota</taxon>
        <taxon>Metazoa</taxon>
        <taxon>Ecdysozoa</taxon>
        <taxon>Arthropoda</taxon>
        <taxon>Hexapoda</taxon>
        <taxon>Insecta</taxon>
        <taxon>Pterygota</taxon>
        <taxon>Neoptera</taxon>
        <taxon>Endopterygota</taxon>
        <taxon>Lepidoptera</taxon>
        <taxon>Glossata</taxon>
        <taxon>Ditrysia</taxon>
        <taxon>Papilionoidea</taxon>
        <taxon>Nymphalidae</taxon>
        <taxon>Nymphalinae</taxon>
        <taxon>Euphydryas</taxon>
    </lineage>
</organism>
<comment type="caution">
    <text evidence="2">The sequence shown here is derived from an EMBL/GenBank/DDBJ whole genome shotgun (WGS) entry which is preliminary data.</text>
</comment>
<feature type="chain" id="PRO_5043930857" evidence="1">
    <location>
        <begin position="23"/>
        <end position="210"/>
    </location>
</feature>
<gene>
    <name evidence="2" type="ORF">EEDITHA_LOCUS5781</name>
</gene>
<dbReference type="Proteomes" id="UP001153954">
    <property type="component" value="Unassembled WGS sequence"/>
</dbReference>
<keyword evidence="1" id="KW-0732">Signal</keyword>
<name>A0AAU9TRW8_EUPED</name>
<keyword evidence="3" id="KW-1185">Reference proteome</keyword>
<evidence type="ECO:0000313" key="2">
    <source>
        <dbReference type="EMBL" id="CAH2089758.1"/>
    </source>
</evidence>
<proteinExistence type="predicted"/>
<feature type="signal peptide" evidence="1">
    <location>
        <begin position="1"/>
        <end position="22"/>
    </location>
</feature>
<evidence type="ECO:0000256" key="1">
    <source>
        <dbReference type="SAM" id="SignalP"/>
    </source>
</evidence>
<dbReference type="EMBL" id="CAKOGL010000008">
    <property type="protein sequence ID" value="CAH2089758.1"/>
    <property type="molecule type" value="Genomic_DNA"/>
</dbReference>
<reference evidence="2" key="1">
    <citation type="submission" date="2022-03" db="EMBL/GenBank/DDBJ databases">
        <authorList>
            <person name="Tunstrom K."/>
        </authorList>
    </citation>
    <scope>NUCLEOTIDE SEQUENCE</scope>
</reference>
<accession>A0AAU9TRW8</accession>
<protein>
    <submittedName>
        <fullName evidence="2">Uncharacterized protein</fullName>
    </submittedName>
</protein>